<accession>A0A1L0AUH7</accession>
<protein>
    <submittedName>
        <fullName evidence="1">Uncharacterized protein</fullName>
    </submittedName>
</protein>
<proteinExistence type="predicted"/>
<organism evidence="1">
    <name type="scientific">Aeromonas dhakensis</name>
    <dbReference type="NCBI Taxonomy" id="196024"/>
    <lineage>
        <taxon>Bacteria</taxon>
        <taxon>Pseudomonadati</taxon>
        <taxon>Pseudomonadota</taxon>
        <taxon>Gammaproteobacteria</taxon>
        <taxon>Aeromonadales</taxon>
        <taxon>Aeromonadaceae</taxon>
        <taxon>Aeromonas</taxon>
    </lineage>
</organism>
<dbReference type="EMBL" id="LT635660">
    <property type="protein sequence ID" value="SGZ37784.1"/>
    <property type="molecule type" value="Genomic_DNA"/>
</dbReference>
<keyword evidence="1" id="KW-0614">Plasmid</keyword>
<geneLocation type="plasmid" evidence="1">
    <name>9716_6_24</name>
</geneLocation>
<name>A0A1L0AUH7_9GAMM</name>
<evidence type="ECO:0000313" key="1">
    <source>
        <dbReference type="EMBL" id="SGZ37784.1"/>
    </source>
</evidence>
<reference evidence="1" key="2">
    <citation type="submission" date="2016-11" db="EMBL/GenBank/DDBJ databases">
        <authorList>
            <person name="Jaros S."/>
            <person name="Januszkiewicz K."/>
            <person name="Wedrychowicz H."/>
        </authorList>
    </citation>
    <scope>NUCLEOTIDE SEQUENCE</scope>
    <source>
        <strain evidence="1">9716_6_24</strain>
        <plasmid evidence="1">9716_6_24</plasmid>
    </source>
</reference>
<sequence>MDGMGGLRPSMILRLSMVQLDTLRLLKFLYS</sequence>
<dbReference type="AlphaFoldDB" id="A0A1L0AUH7"/>
<reference evidence="1" key="1">
    <citation type="submission" date="2016-11" db="EMBL/GenBank/DDBJ databases">
        <title>Aeromonas genus plasmids.</title>
        <authorList>
            <person name="Klemm E.J."/>
            <person name="Page A.J."/>
        </authorList>
    </citation>
    <scope>NUCLEOTIDE SEQUENCE [LARGE SCALE GENOMIC DNA]</scope>
    <source>
        <strain evidence="1">9716_6_24</strain>
        <plasmid evidence="1">9716_6_24</plasmid>
    </source>
</reference>